<dbReference type="EMBL" id="CP060414">
    <property type="protein sequence ID" value="QNT58058.1"/>
    <property type="molecule type" value="Genomic_DNA"/>
</dbReference>
<evidence type="ECO:0000313" key="3">
    <source>
        <dbReference type="Proteomes" id="UP000516412"/>
    </source>
</evidence>
<proteinExistence type="predicted"/>
<dbReference type="Gene3D" id="3.90.1340.10">
    <property type="entry name" value="Phage tail collar domain"/>
    <property type="match status" value="1"/>
</dbReference>
<dbReference type="Pfam" id="PF07484">
    <property type="entry name" value="Collar"/>
    <property type="match status" value="1"/>
</dbReference>
<dbReference type="Proteomes" id="UP000516412">
    <property type="component" value="Chromosome"/>
</dbReference>
<protein>
    <submittedName>
        <fullName evidence="2">Phage Tail Collar domain protein</fullName>
    </submittedName>
</protein>
<dbReference type="RefSeq" id="WP_187000109.1">
    <property type="nucleotide sequence ID" value="NZ_CP060414.2"/>
</dbReference>
<sequence>MLSGNQTVGGTKTFAARADFAQGLRFSGAGKDQPAALGMGGSDVYLHNPQSNKYLQLKDDGTLAYSNDTILLGSHLSSAVNLADTARPASAAAAKTAYDRGSAALQTAAQAAPAGTVAYFAGHTPPAGWLKANGAQVSRTVYAALFAAISTTYGAGNGSTTFTLPDLRGVFPRGVDDGRGIDSGRGLGTYQPHRLAEHRHATGWRHGTTGNEFALIRSEWAGLHNVTADAASNNVAVNYGHQENYTHAAGSSYAHSNDRYATSRAYYDVQAETRPTNVALLACIKI</sequence>
<dbReference type="InterPro" id="IPR037053">
    <property type="entry name" value="Phage_tail_collar_dom_sf"/>
</dbReference>
<feature type="domain" description="Phage tail collar" evidence="1">
    <location>
        <begin position="115"/>
        <end position="172"/>
    </location>
</feature>
<name>A0A7H1M8U3_9NEIS</name>
<keyword evidence="3" id="KW-1185">Reference proteome</keyword>
<evidence type="ECO:0000313" key="2">
    <source>
        <dbReference type="EMBL" id="QNT58058.1"/>
    </source>
</evidence>
<dbReference type="InterPro" id="IPR011083">
    <property type="entry name" value="Phage_tail_collar_dom"/>
</dbReference>
<reference evidence="2" key="1">
    <citation type="submission" date="2024-06" db="EMBL/GenBank/DDBJ databases">
        <title>Complete Genome Sequence of mouse commensal type strain Neisseria musculi.</title>
        <authorList>
            <person name="Thapa E."/>
            <person name="Aluvathingal J."/>
            <person name="Nadendla S."/>
            <person name="Mehta A."/>
            <person name="Tettelin H."/>
            <person name="Weyand N.J."/>
        </authorList>
    </citation>
    <scope>NUCLEOTIDE SEQUENCE</scope>
    <source>
        <strain evidence="2">NW831</strain>
    </source>
</reference>
<dbReference type="SUPFAM" id="SSF88874">
    <property type="entry name" value="Receptor-binding domain of short tail fibre protein gp12"/>
    <property type="match status" value="1"/>
</dbReference>
<accession>A0A7H1M8U3</accession>
<evidence type="ECO:0000259" key="1">
    <source>
        <dbReference type="Pfam" id="PF07484"/>
    </source>
</evidence>
<organism evidence="2 3">
    <name type="scientific">Neisseria musculi</name>
    <dbReference type="NCBI Taxonomy" id="1815583"/>
    <lineage>
        <taxon>Bacteria</taxon>
        <taxon>Pseudomonadati</taxon>
        <taxon>Pseudomonadota</taxon>
        <taxon>Betaproteobacteria</taxon>
        <taxon>Neisseriales</taxon>
        <taxon>Neisseriaceae</taxon>
        <taxon>Neisseria</taxon>
    </lineage>
</organism>
<dbReference type="AlphaFoldDB" id="A0A7H1M8U3"/>
<gene>
    <name evidence="2" type="ORF">H7A79_1790</name>
</gene>
<dbReference type="KEGG" id="nmus:H7A79_1790"/>